<dbReference type="GO" id="GO:0000056">
    <property type="term" value="P:ribosomal small subunit export from nucleus"/>
    <property type="evidence" value="ECO:0007669"/>
    <property type="project" value="InterPro"/>
</dbReference>
<dbReference type="HOGENOM" id="CLU_1171321_0_0_1"/>
<evidence type="ECO:0000256" key="8">
    <source>
        <dbReference type="SAM" id="Coils"/>
    </source>
</evidence>
<protein>
    <submittedName>
        <fullName evidence="10">Putative nuclear pore complex protein an-nup82 protein</fullName>
    </submittedName>
</protein>
<dbReference type="GO" id="GO:0000055">
    <property type="term" value="P:ribosomal large subunit export from nucleus"/>
    <property type="evidence" value="ECO:0007669"/>
    <property type="project" value="InterPro"/>
</dbReference>
<organism evidence="10 11">
    <name type="scientific">Phaeoacremonium minimum (strain UCR-PA7)</name>
    <name type="common">Esca disease fungus</name>
    <name type="synonym">Togninia minima</name>
    <dbReference type="NCBI Taxonomy" id="1286976"/>
    <lineage>
        <taxon>Eukaryota</taxon>
        <taxon>Fungi</taxon>
        <taxon>Dikarya</taxon>
        <taxon>Ascomycota</taxon>
        <taxon>Pezizomycotina</taxon>
        <taxon>Sordariomycetes</taxon>
        <taxon>Sordariomycetidae</taxon>
        <taxon>Togniniales</taxon>
        <taxon>Togniniaceae</taxon>
        <taxon>Phaeoacremonium</taxon>
    </lineage>
</organism>
<keyword evidence="2" id="KW-0813">Transport</keyword>
<evidence type="ECO:0000256" key="6">
    <source>
        <dbReference type="ARBA" id="ARBA00023132"/>
    </source>
</evidence>
<dbReference type="GO" id="GO:0005643">
    <property type="term" value="C:nuclear pore"/>
    <property type="evidence" value="ECO:0007669"/>
    <property type="project" value="UniProtKB-SubCell"/>
</dbReference>
<feature type="compositionally biased region" description="Polar residues" evidence="9">
    <location>
        <begin position="147"/>
        <end position="156"/>
    </location>
</feature>
<evidence type="ECO:0000313" key="10">
    <source>
        <dbReference type="EMBL" id="EON98119.1"/>
    </source>
</evidence>
<keyword evidence="3" id="KW-0509">mRNA transport</keyword>
<dbReference type="GO" id="GO:0017056">
    <property type="term" value="F:structural constituent of nuclear pore"/>
    <property type="evidence" value="ECO:0007669"/>
    <property type="project" value="InterPro"/>
</dbReference>
<dbReference type="AlphaFoldDB" id="R8BFQ5"/>
<evidence type="ECO:0000256" key="3">
    <source>
        <dbReference type="ARBA" id="ARBA00022816"/>
    </source>
</evidence>
<dbReference type="PANTHER" id="PTHR13257:SF0">
    <property type="entry name" value="NUCLEAR PORE COMPLEX PROTEIN NUP88"/>
    <property type="match status" value="1"/>
</dbReference>
<evidence type="ECO:0000256" key="5">
    <source>
        <dbReference type="ARBA" id="ARBA00023010"/>
    </source>
</evidence>
<evidence type="ECO:0000313" key="11">
    <source>
        <dbReference type="Proteomes" id="UP000014074"/>
    </source>
</evidence>
<dbReference type="KEGG" id="tmn:UCRPA7_6403"/>
<keyword evidence="5" id="KW-0811">Translocation</keyword>
<gene>
    <name evidence="10" type="ORF">UCRPA7_6403</name>
</gene>
<keyword evidence="8" id="KW-0175">Coiled coil</keyword>
<dbReference type="EMBL" id="KB933236">
    <property type="protein sequence ID" value="EON98119.1"/>
    <property type="molecule type" value="Genomic_DNA"/>
</dbReference>
<name>R8BFQ5_PHAM7</name>
<dbReference type="InterPro" id="IPR037700">
    <property type="entry name" value="NUP88/NUP82"/>
</dbReference>
<reference evidence="11" key="1">
    <citation type="journal article" date="2013" name="Genome Announc.">
        <title>Draft genome sequence of the ascomycete Phaeoacremonium aleophilum strain UCR-PA7, a causal agent of the esca disease complex in grapevines.</title>
        <authorList>
            <person name="Blanco-Ulate B."/>
            <person name="Rolshausen P."/>
            <person name="Cantu D."/>
        </authorList>
    </citation>
    <scope>NUCLEOTIDE SEQUENCE [LARGE SCALE GENOMIC DNA]</scope>
    <source>
        <strain evidence="11">UCR-PA7</strain>
    </source>
</reference>
<feature type="region of interest" description="Disordered" evidence="9">
    <location>
        <begin position="142"/>
        <end position="200"/>
    </location>
</feature>
<dbReference type="Proteomes" id="UP000014074">
    <property type="component" value="Unassembled WGS sequence"/>
</dbReference>
<proteinExistence type="predicted"/>
<dbReference type="GO" id="GO:0006606">
    <property type="term" value="P:protein import into nucleus"/>
    <property type="evidence" value="ECO:0007669"/>
    <property type="project" value="TreeGrafter"/>
</dbReference>
<evidence type="ECO:0000256" key="9">
    <source>
        <dbReference type="SAM" id="MobiDB-lite"/>
    </source>
</evidence>
<evidence type="ECO:0000256" key="1">
    <source>
        <dbReference type="ARBA" id="ARBA00004567"/>
    </source>
</evidence>
<comment type="subcellular location">
    <subcellularLocation>
        <location evidence="1">Nucleus</location>
        <location evidence="1">Nuclear pore complex</location>
    </subcellularLocation>
</comment>
<dbReference type="OrthoDB" id="341482at2759"/>
<evidence type="ECO:0000256" key="2">
    <source>
        <dbReference type="ARBA" id="ARBA00022448"/>
    </source>
</evidence>
<keyword evidence="11" id="KW-1185">Reference proteome</keyword>
<evidence type="ECO:0000256" key="7">
    <source>
        <dbReference type="ARBA" id="ARBA00023242"/>
    </source>
</evidence>
<dbReference type="RefSeq" id="XP_007917132.1">
    <property type="nucleotide sequence ID" value="XM_007918941.1"/>
</dbReference>
<feature type="compositionally biased region" description="Basic and acidic residues" evidence="9">
    <location>
        <begin position="161"/>
        <end position="173"/>
    </location>
</feature>
<keyword evidence="4" id="KW-0653">Protein transport</keyword>
<dbReference type="GO" id="GO:0006406">
    <property type="term" value="P:mRNA export from nucleus"/>
    <property type="evidence" value="ECO:0007669"/>
    <property type="project" value="TreeGrafter"/>
</dbReference>
<dbReference type="PANTHER" id="PTHR13257">
    <property type="entry name" value="NUCLEOPORIN NUP84-RELATED"/>
    <property type="match status" value="1"/>
</dbReference>
<dbReference type="GeneID" id="19327056"/>
<accession>R8BFQ5</accession>
<evidence type="ECO:0000256" key="4">
    <source>
        <dbReference type="ARBA" id="ARBA00022927"/>
    </source>
</evidence>
<feature type="coiled-coil region" evidence="8">
    <location>
        <begin position="43"/>
        <end position="122"/>
    </location>
</feature>
<dbReference type="eggNOG" id="ENOG502QUNM">
    <property type="taxonomic scope" value="Eukaryota"/>
</dbReference>
<feature type="compositionally biased region" description="Polar residues" evidence="9">
    <location>
        <begin position="174"/>
        <end position="185"/>
    </location>
</feature>
<keyword evidence="6" id="KW-0906">Nuclear pore complex</keyword>
<sequence length="237" mass="26850">MLRTSRHKAMLNQEIRLSPATLKLFSSAHVVLSAETGRLNEAVAELFRKCDKLQTELREQISKANELKLKIEKITGDDVEEEEPMTDNVRLKRNLEARKAKQEELAQRFERLRKQLSKATSRELSDKEKAWMEEVQMMERGILGSEKSATTTSNKAKQPWKRFDDVKSLKDELSSQANQLQNKSTGDGDGGLSTSMPNLRVPSEIRKAKVAQVMSLLERETALVDAVKGRLERLSVG</sequence>
<keyword evidence="7" id="KW-0539">Nucleus</keyword>